<dbReference type="EnsemblMetazoa" id="CJA24142.1">
    <property type="protein sequence ID" value="CJA24142.1"/>
    <property type="gene ID" value="WBGene00179714"/>
</dbReference>
<organism evidence="1 2">
    <name type="scientific">Caenorhabditis japonica</name>
    <dbReference type="NCBI Taxonomy" id="281687"/>
    <lineage>
        <taxon>Eukaryota</taxon>
        <taxon>Metazoa</taxon>
        <taxon>Ecdysozoa</taxon>
        <taxon>Nematoda</taxon>
        <taxon>Chromadorea</taxon>
        <taxon>Rhabditida</taxon>
        <taxon>Rhabditina</taxon>
        <taxon>Rhabditomorpha</taxon>
        <taxon>Rhabditoidea</taxon>
        <taxon>Rhabditidae</taxon>
        <taxon>Peloderinae</taxon>
        <taxon>Caenorhabditis</taxon>
    </lineage>
</organism>
<dbReference type="AlphaFoldDB" id="A0A8R1ID84"/>
<proteinExistence type="predicted"/>
<protein>
    <recommendedName>
        <fullName evidence="3">DDE-1 domain-containing protein</fullName>
    </recommendedName>
</protein>
<reference evidence="1" key="2">
    <citation type="submission" date="2022-06" db="UniProtKB">
        <authorList>
            <consortium name="EnsemblMetazoa"/>
        </authorList>
    </citation>
    <scope>IDENTIFICATION</scope>
    <source>
        <strain evidence="1">DF5081</strain>
    </source>
</reference>
<keyword evidence="2" id="KW-1185">Reference proteome</keyword>
<evidence type="ECO:0000313" key="1">
    <source>
        <dbReference type="EnsemblMetazoa" id="CJA24142.1"/>
    </source>
</evidence>
<accession>A0A8R1ID84</accession>
<evidence type="ECO:0008006" key="3">
    <source>
        <dbReference type="Google" id="ProtNLM"/>
    </source>
</evidence>
<dbReference type="Proteomes" id="UP000005237">
    <property type="component" value="Unassembled WGS sequence"/>
</dbReference>
<evidence type="ECO:0000313" key="2">
    <source>
        <dbReference type="Proteomes" id="UP000005237"/>
    </source>
</evidence>
<sequence>MVGNDQAKGHFMADNLVVTCGTSSIMNKGTMKKFFKDVFFNSATPTNSMLLVDSWTSWRDSTAIFFRDAAYA</sequence>
<reference evidence="2" key="1">
    <citation type="submission" date="2010-08" db="EMBL/GenBank/DDBJ databases">
        <authorList>
            <consortium name="Caenorhabditis japonica Sequencing Consortium"/>
            <person name="Wilson R.K."/>
        </authorList>
    </citation>
    <scope>NUCLEOTIDE SEQUENCE [LARGE SCALE GENOMIC DNA]</scope>
    <source>
        <strain evidence="2">DF5081</strain>
    </source>
</reference>
<name>A0A8R1ID84_CAEJA</name>